<name>A0ABW0WCT1_STRNO</name>
<dbReference type="InterPro" id="IPR025110">
    <property type="entry name" value="AMP-bd_C"/>
</dbReference>
<comment type="caution">
    <text evidence="8">The sequence shown here is derived from an EMBL/GenBank/DDBJ whole genome shotgun (WGS) entry which is preliminary data.</text>
</comment>
<evidence type="ECO:0000256" key="2">
    <source>
        <dbReference type="ARBA" id="ARBA00022450"/>
    </source>
</evidence>
<dbReference type="Pfam" id="PF13193">
    <property type="entry name" value="AMP-binding_C"/>
    <property type="match status" value="1"/>
</dbReference>
<keyword evidence="3" id="KW-0597">Phosphoprotein</keyword>
<keyword evidence="9" id="KW-1185">Reference proteome</keyword>
<dbReference type="EMBL" id="JBHSOE010000007">
    <property type="protein sequence ID" value="MFC5655112.1"/>
    <property type="molecule type" value="Genomic_DNA"/>
</dbReference>
<dbReference type="Gene3D" id="3.30.559.10">
    <property type="entry name" value="Chloramphenicol acetyltransferase-like domain"/>
    <property type="match status" value="2"/>
</dbReference>
<protein>
    <submittedName>
        <fullName evidence="8">Amino acid adenylation domain-containing protein</fullName>
    </submittedName>
</protein>
<dbReference type="InterPro" id="IPR010071">
    <property type="entry name" value="AA_adenyl_dom"/>
</dbReference>
<evidence type="ECO:0000256" key="1">
    <source>
        <dbReference type="ARBA" id="ARBA00001957"/>
    </source>
</evidence>
<dbReference type="InterPro" id="IPR006162">
    <property type="entry name" value="Ppantetheine_attach_site"/>
</dbReference>
<reference evidence="9" key="1">
    <citation type="journal article" date="2019" name="Int. J. Syst. Evol. Microbiol.">
        <title>The Global Catalogue of Microorganisms (GCM) 10K type strain sequencing project: providing services to taxonomists for standard genome sequencing and annotation.</title>
        <authorList>
            <consortium name="The Broad Institute Genomics Platform"/>
            <consortium name="The Broad Institute Genome Sequencing Center for Infectious Disease"/>
            <person name="Wu L."/>
            <person name="Ma J."/>
        </authorList>
    </citation>
    <scope>NUCLEOTIDE SEQUENCE [LARGE SCALE GENOMIC DNA]</scope>
    <source>
        <strain evidence="9">KCTC 5701</strain>
    </source>
</reference>
<dbReference type="CDD" id="cd19531">
    <property type="entry name" value="LCL_NRPS-like"/>
    <property type="match status" value="2"/>
</dbReference>
<evidence type="ECO:0000313" key="8">
    <source>
        <dbReference type="EMBL" id="MFC5655112.1"/>
    </source>
</evidence>
<dbReference type="Pfam" id="PF00550">
    <property type="entry name" value="PP-binding"/>
    <property type="match status" value="1"/>
</dbReference>
<dbReference type="SUPFAM" id="SSF52777">
    <property type="entry name" value="CoA-dependent acyltransferases"/>
    <property type="match status" value="4"/>
</dbReference>
<dbReference type="InterPro" id="IPR020845">
    <property type="entry name" value="AMP-binding_CS"/>
</dbReference>
<sequence>MLSRRVRPQADGIPALAGDSGPLSWAQQGIWLTQQMAPDSAAFHLSLHSRLTGPLAPERLSDAFAQVLARHSALRTRFPVDADGTPRQQVDDRASAHLETTDLSGHPGPEREALTERLARTVSDTPFDLATGPLIRAHLVRLAPEEHILLLTVHHIVCDGGSAGILLRSLLDAYGGAGAPAVSASRHLDYAAWHRGRHDATAAAEPGSPAGYWQSRLDGHSGLLELPPDRPRPARFGFRGARLRLRLPEDLVARLRRLGTERGATLFMVLLAGVYATIARCSGQSDIVIGTPVENRDHPELRDQVGLFVNTLPLRLDLSDAPAFDRLLDRVKDLTLEALRHRDVPFEHIVRRLSLPRDPSVSPLFQLAFTYQEAPDFTLAAHGLSLEPVDFGTRTTKNDVTFCLIGAERGLDGYLEYNTEVFDAERMNDLVAHFTTLLRAAADAPERPVGDLTVLTDEQRARVLRYGTGSAPAATGLLPAHELFEECARRHPERTAVTALDGELTYRELDTAAERLAARLTAHGVGPESTVALVLGESTRDLVVAVLGVLKAGGAYVPVDVTQPAARTARIIDTAGARVALTNAAFADRVPEPNGLEVVRVDAGDPDGTPAHRPPVAVTARNTAYVLFTSGSTGLPKGVAVEHGNLSAYLAAVTEETRPAPGDSHVMVQSLSVDSSVTALWPPLITGGRVHLVPREDAADPARMRELFARYAFDHLKITPSHFAALQGVVPRKSLVVGGENADAAPLEAVKREHPACVVINEYGPTETTVGVVSQVVREGTRSPWAALPIGRPMPGVRVHVLDDRLQPVPPGAVGEICVGGAFVARGYIGRPEATAEAFVPDPFSGVPGARLYRTGDLGRFLADGTLQCLGRADFQIKVRGFRVEPAEVEAALCERDDVVAAVADARTVGAGTDKVLVAYVQPRAGTALDAEALRRHVAERLPAQMVPTAFVEIAGVPRTSNGKVRREELRDPEPADFARSGAGAAGGAGTTDQIEDLMAAVWTELLGIEPVPRQADFFALGGHSLLATRMLSRIKALFGVDIALREVFDAPTLTGVAARVRAALTDPGAARTAALPIERQTLSGDLPLSPAQLRLWFLTAYDPGLPLYNVPIALRVEGVLDPRALGRALTRMTDRHTVLRSVFPQVAGVPVQRVTPVSDIAVDVRDFTGADTGAARAAASAWLRRRMDLPFDLATGPLLRAHMARIADDEALLLISLHHIVFDRWSQENFLAEISEFYRAERAGRTAELPGLPVQYADFAVWQRAALTTGAMRAQLAYWRERLRDLPPPLELHGQRPRPERRAHKGDFVAFTVDGATREQVVRLARAEGCTPFMVLMAGYQLALHRAGGGEDLLVGIPIAGRLRPEVEPLIGFFVNTLPIRADLSGAPGFREVLSRVRRTALDAYAHQEIPFDHLVGELRPPRARNRDPFFDVLFAFQNVPRGEGLDLDGVRLTPLPFDEWIAKRDLTLRIEDQRGEYHGVLEYDTELFERATVEAFARDFAAVIAAAVADPEAQLTHPRPAGPGANRTTTRRPGMTADPKAKTGGRAAFARMKEIRPEKVRVDGAPPVRQEFLPGRDGTLPAVVRALAPDTDLAAWSTGNGELIQRLLDKHGAVLLRGFSVPDAAAFRRFAATRISELMDYQERSTPRHQVDENNVYTSTEYPNDQYIEQHNEMAYAHVWPSRIAFFAKVAATEGGATPVADSRAVYRALPERIRAPFEEKGVMYVRNYGAGIDLPWQEVFQTSDRQEAERYCRASGIEFTWLDGDGLHTRQVGPAALDHPTTGERVWFNSAHMFHVAAFEPAARTSLRTLFTEERLPRHAYYGDGTPIPDEVIEEIRAVYRELAVSFPWRRGDVMLLDNMLACHGREPYQGDREVLVAFGDPQHAAG</sequence>
<dbReference type="InterPro" id="IPR045851">
    <property type="entry name" value="AMP-bd_C_sf"/>
</dbReference>
<dbReference type="Pfam" id="PF02668">
    <property type="entry name" value="TauD"/>
    <property type="match status" value="1"/>
</dbReference>
<evidence type="ECO:0000256" key="3">
    <source>
        <dbReference type="ARBA" id="ARBA00022553"/>
    </source>
</evidence>
<accession>A0ABW0WCT1</accession>
<organism evidence="8 9">
    <name type="scientific">Streptomyces nogalater</name>
    <dbReference type="NCBI Taxonomy" id="38314"/>
    <lineage>
        <taxon>Bacteria</taxon>
        <taxon>Bacillati</taxon>
        <taxon>Actinomycetota</taxon>
        <taxon>Actinomycetes</taxon>
        <taxon>Kitasatosporales</taxon>
        <taxon>Streptomycetaceae</taxon>
        <taxon>Streptomyces</taxon>
    </lineage>
</organism>
<dbReference type="InterPro" id="IPR003819">
    <property type="entry name" value="TauD/TfdA-like"/>
</dbReference>
<dbReference type="Gene3D" id="3.30.300.30">
    <property type="match status" value="1"/>
</dbReference>
<evidence type="ECO:0000313" key="9">
    <source>
        <dbReference type="Proteomes" id="UP001596065"/>
    </source>
</evidence>
<dbReference type="Gene3D" id="2.30.38.10">
    <property type="entry name" value="Luciferase, Domain 3"/>
    <property type="match status" value="1"/>
</dbReference>
<dbReference type="Gene3D" id="1.10.1200.10">
    <property type="entry name" value="ACP-like"/>
    <property type="match status" value="1"/>
</dbReference>
<dbReference type="SUPFAM" id="SSF56801">
    <property type="entry name" value="Acetyl-CoA synthetase-like"/>
    <property type="match status" value="1"/>
</dbReference>
<dbReference type="InterPro" id="IPR023213">
    <property type="entry name" value="CAT-like_dom_sf"/>
</dbReference>
<dbReference type="SUPFAM" id="SSF51197">
    <property type="entry name" value="Clavaminate synthase-like"/>
    <property type="match status" value="1"/>
</dbReference>
<dbReference type="CDD" id="cd05930">
    <property type="entry name" value="A_NRPS"/>
    <property type="match status" value="1"/>
</dbReference>
<evidence type="ECO:0000256" key="6">
    <source>
        <dbReference type="SAM" id="MobiDB-lite"/>
    </source>
</evidence>
<dbReference type="PANTHER" id="PTHR45527">
    <property type="entry name" value="NONRIBOSOMAL PEPTIDE SYNTHETASE"/>
    <property type="match status" value="1"/>
</dbReference>
<dbReference type="Proteomes" id="UP001596065">
    <property type="component" value="Unassembled WGS sequence"/>
</dbReference>
<feature type="region of interest" description="Disordered" evidence="6">
    <location>
        <begin position="1516"/>
        <end position="1548"/>
    </location>
</feature>
<proteinExistence type="predicted"/>
<dbReference type="Gene3D" id="3.40.50.980">
    <property type="match status" value="2"/>
</dbReference>
<dbReference type="InterPro" id="IPR036736">
    <property type="entry name" value="ACP-like_sf"/>
</dbReference>
<dbReference type="Gene3D" id="3.60.130.10">
    <property type="entry name" value="Clavaminate synthase-like"/>
    <property type="match status" value="1"/>
</dbReference>
<dbReference type="InterPro" id="IPR020806">
    <property type="entry name" value="PKS_PP-bd"/>
</dbReference>
<feature type="domain" description="Carrier" evidence="7">
    <location>
        <begin position="990"/>
        <end position="1065"/>
    </location>
</feature>
<dbReference type="SUPFAM" id="SSF47336">
    <property type="entry name" value="ACP-like"/>
    <property type="match status" value="1"/>
</dbReference>
<feature type="compositionally biased region" description="Basic and acidic residues" evidence="6">
    <location>
        <begin position="965"/>
        <end position="974"/>
    </location>
</feature>
<feature type="region of interest" description="Disordered" evidence="6">
    <location>
        <begin position="962"/>
        <end position="990"/>
    </location>
</feature>
<dbReference type="SMART" id="SM00823">
    <property type="entry name" value="PKS_PP"/>
    <property type="match status" value="1"/>
</dbReference>
<dbReference type="PROSITE" id="PS00012">
    <property type="entry name" value="PHOSPHOPANTETHEINE"/>
    <property type="match status" value="1"/>
</dbReference>
<keyword evidence="2" id="KW-0596">Phosphopantetheine</keyword>
<dbReference type="Pfam" id="PF00501">
    <property type="entry name" value="AMP-binding"/>
    <property type="match status" value="1"/>
</dbReference>
<keyword evidence="5" id="KW-0408">Iron</keyword>
<dbReference type="InterPro" id="IPR000873">
    <property type="entry name" value="AMP-dep_synth/lig_dom"/>
</dbReference>
<evidence type="ECO:0000256" key="4">
    <source>
        <dbReference type="ARBA" id="ARBA00023002"/>
    </source>
</evidence>
<dbReference type="Gene3D" id="3.30.559.30">
    <property type="entry name" value="Nonribosomal peptide synthetase, condensation domain"/>
    <property type="match status" value="2"/>
</dbReference>
<evidence type="ECO:0000259" key="7">
    <source>
        <dbReference type="PROSITE" id="PS50075"/>
    </source>
</evidence>
<keyword evidence="4" id="KW-0560">Oxidoreductase</keyword>
<dbReference type="PROSITE" id="PS50075">
    <property type="entry name" value="CARRIER"/>
    <property type="match status" value="1"/>
</dbReference>
<dbReference type="InterPro" id="IPR042098">
    <property type="entry name" value="TauD-like_sf"/>
</dbReference>
<dbReference type="InterPro" id="IPR009081">
    <property type="entry name" value="PP-bd_ACP"/>
</dbReference>
<comment type="cofactor">
    <cofactor evidence="1">
        <name>pantetheine 4'-phosphate</name>
        <dbReference type="ChEBI" id="CHEBI:47942"/>
    </cofactor>
</comment>
<dbReference type="RefSeq" id="WP_344348250.1">
    <property type="nucleotide sequence ID" value="NZ_BAAASM010000014.1"/>
</dbReference>
<gene>
    <name evidence="8" type="ORF">ACFP3J_06360</name>
</gene>
<dbReference type="Pfam" id="PF00668">
    <property type="entry name" value="Condensation"/>
    <property type="match status" value="2"/>
</dbReference>
<dbReference type="NCBIfam" id="TIGR01733">
    <property type="entry name" value="AA-adenyl-dom"/>
    <property type="match status" value="1"/>
</dbReference>
<dbReference type="PANTHER" id="PTHR45527:SF1">
    <property type="entry name" value="FATTY ACID SYNTHASE"/>
    <property type="match status" value="1"/>
</dbReference>
<dbReference type="InterPro" id="IPR001242">
    <property type="entry name" value="Condensation_dom"/>
</dbReference>
<dbReference type="PROSITE" id="PS00455">
    <property type="entry name" value="AMP_BINDING"/>
    <property type="match status" value="1"/>
</dbReference>
<evidence type="ECO:0000256" key="5">
    <source>
        <dbReference type="ARBA" id="ARBA00023004"/>
    </source>
</evidence>